<comment type="caution">
    <text evidence="2">The sequence shown here is derived from an EMBL/GenBank/DDBJ whole genome shotgun (WGS) entry which is preliminary data.</text>
</comment>
<gene>
    <name evidence="2" type="ORF">LCGC14_3032910</name>
</gene>
<dbReference type="EMBL" id="LAZR01063399">
    <property type="protein sequence ID" value="KKK59585.1"/>
    <property type="molecule type" value="Genomic_DNA"/>
</dbReference>
<evidence type="ECO:0000259" key="1">
    <source>
        <dbReference type="PROSITE" id="PS51819"/>
    </source>
</evidence>
<reference evidence="2" key="1">
    <citation type="journal article" date="2015" name="Nature">
        <title>Complex archaea that bridge the gap between prokaryotes and eukaryotes.</title>
        <authorList>
            <person name="Spang A."/>
            <person name="Saw J.H."/>
            <person name="Jorgensen S.L."/>
            <person name="Zaremba-Niedzwiedzka K."/>
            <person name="Martijn J."/>
            <person name="Lind A.E."/>
            <person name="van Eijk R."/>
            <person name="Schleper C."/>
            <person name="Guy L."/>
            <person name="Ettema T.J."/>
        </authorList>
    </citation>
    <scope>NUCLEOTIDE SEQUENCE</scope>
</reference>
<dbReference type="AlphaFoldDB" id="A0A0F8XF32"/>
<dbReference type="Pfam" id="PF00903">
    <property type="entry name" value="Glyoxalase"/>
    <property type="match status" value="1"/>
</dbReference>
<feature type="non-terminal residue" evidence="2">
    <location>
        <position position="78"/>
    </location>
</feature>
<dbReference type="CDD" id="cd06587">
    <property type="entry name" value="VOC"/>
    <property type="match status" value="1"/>
</dbReference>
<dbReference type="InterPro" id="IPR037523">
    <property type="entry name" value="VOC_core"/>
</dbReference>
<organism evidence="2">
    <name type="scientific">marine sediment metagenome</name>
    <dbReference type="NCBI Taxonomy" id="412755"/>
    <lineage>
        <taxon>unclassified sequences</taxon>
        <taxon>metagenomes</taxon>
        <taxon>ecological metagenomes</taxon>
    </lineage>
</organism>
<dbReference type="InterPro" id="IPR029068">
    <property type="entry name" value="Glyas_Bleomycin-R_OHBP_Dase"/>
</dbReference>
<dbReference type="PROSITE" id="PS51819">
    <property type="entry name" value="VOC"/>
    <property type="match status" value="1"/>
</dbReference>
<sequence>MISGLFETHINVSDLDRSVTFYRDVLGLKTGRREKDRRVAFLWMGGWGQSMLGLWEKPPEQVVPQHYAFRSTVEEVLD</sequence>
<protein>
    <recommendedName>
        <fullName evidence="1">VOC domain-containing protein</fullName>
    </recommendedName>
</protein>
<evidence type="ECO:0000313" key="2">
    <source>
        <dbReference type="EMBL" id="KKK59585.1"/>
    </source>
</evidence>
<dbReference type="InterPro" id="IPR004360">
    <property type="entry name" value="Glyas_Fos-R_dOase_dom"/>
</dbReference>
<dbReference type="Gene3D" id="3.10.180.10">
    <property type="entry name" value="2,3-Dihydroxybiphenyl 1,2-Dioxygenase, domain 1"/>
    <property type="match status" value="1"/>
</dbReference>
<proteinExistence type="predicted"/>
<accession>A0A0F8XF32</accession>
<name>A0A0F8XF32_9ZZZZ</name>
<dbReference type="SUPFAM" id="SSF54593">
    <property type="entry name" value="Glyoxalase/Bleomycin resistance protein/Dihydroxybiphenyl dioxygenase"/>
    <property type="match status" value="1"/>
</dbReference>
<feature type="domain" description="VOC" evidence="1">
    <location>
        <begin position="4"/>
        <end position="78"/>
    </location>
</feature>